<keyword evidence="4" id="KW-1133">Transmembrane helix</keyword>
<dbReference type="AlphaFoldDB" id="A0A3A9JTH4"/>
<keyword evidence="8" id="KW-1185">Reference proteome</keyword>
<feature type="region of interest" description="Disordered" evidence="3">
    <location>
        <begin position="289"/>
        <end position="346"/>
    </location>
</feature>
<dbReference type="InterPro" id="IPR000163">
    <property type="entry name" value="Prohibitin"/>
</dbReference>
<gene>
    <name evidence="6" type="ORF">D6Z83_20520</name>
    <name evidence="7" type="ORF">EBE87_22085</name>
</gene>
<feature type="compositionally biased region" description="Basic and acidic residues" evidence="3">
    <location>
        <begin position="437"/>
        <end position="446"/>
    </location>
</feature>
<feature type="transmembrane region" description="Helical" evidence="4">
    <location>
        <begin position="16"/>
        <end position="35"/>
    </location>
</feature>
<comment type="caution">
    <text evidence="6">The sequence shown here is derived from an EMBL/GenBank/DDBJ whole genome shotgun (WGS) entry which is preliminary data.</text>
</comment>
<comment type="subcellular location">
    <subcellularLocation>
        <location evidence="1">Membrane</location>
        <topology evidence="1">Single-pass membrane protein</topology>
    </subcellularLocation>
</comment>
<keyword evidence="2 4" id="KW-0472">Membrane</keyword>
<evidence type="ECO:0000256" key="4">
    <source>
        <dbReference type="SAM" id="Phobius"/>
    </source>
</evidence>
<dbReference type="Gene3D" id="3.30.479.30">
    <property type="entry name" value="Band 7 domain"/>
    <property type="match status" value="1"/>
</dbReference>
<name>A0A3A9JTH4_9PROT</name>
<dbReference type="CDD" id="cd03401">
    <property type="entry name" value="SPFH_prohibitin"/>
    <property type="match status" value="1"/>
</dbReference>
<dbReference type="EMBL" id="RFLX01000026">
    <property type="protein sequence ID" value="RMI17550.1"/>
    <property type="molecule type" value="Genomic_DNA"/>
</dbReference>
<proteinExistence type="predicted"/>
<dbReference type="InterPro" id="IPR036013">
    <property type="entry name" value="Band_7/SPFH_dom_sf"/>
</dbReference>
<dbReference type="SUPFAM" id="SSF117892">
    <property type="entry name" value="Band 7/SPFH domain"/>
    <property type="match status" value="1"/>
</dbReference>
<evidence type="ECO:0000256" key="3">
    <source>
        <dbReference type="SAM" id="MobiDB-lite"/>
    </source>
</evidence>
<feature type="region of interest" description="Disordered" evidence="3">
    <location>
        <begin position="372"/>
        <end position="395"/>
    </location>
</feature>
<dbReference type="GO" id="GO:0007005">
    <property type="term" value="P:mitochondrion organization"/>
    <property type="evidence" value="ECO:0007669"/>
    <property type="project" value="TreeGrafter"/>
</dbReference>
<evidence type="ECO:0000313" key="6">
    <source>
        <dbReference type="EMBL" id="RKK02289.1"/>
    </source>
</evidence>
<dbReference type="Pfam" id="PF01145">
    <property type="entry name" value="Band_7"/>
    <property type="match status" value="1"/>
</dbReference>
<feature type="compositionally biased region" description="Low complexity" evidence="3">
    <location>
        <begin position="295"/>
        <end position="331"/>
    </location>
</feature>
<dbReference type="OrthoDB" id="9792660at2"/>
<evidence type="ECO:0000313" key="7">
    <source>
        <dbReference type="EMBL" id="RMI17550.1"/>
    </source>
</evidence>
<reference evidence="6 9" key="1">
    <citation type="submission" date="2018-09" db="EMBL/GenBank/DDBJ databases">
        <title>Roseomonas sp. nov., isolated from feces of Tibetan antelopes in the Qinghai-Tibet plateau, China.</title>
        <authorList>
            <person name="Tian Z."/>
        </authorList>
    </citation>
    <scope>NUCLEOTIDE SEQUENCE [LARGE SCALE GENOMIC DNA]</scope>
    <source>
        <strain evidence="7 8">Z23</strain>
        <strain evidence="6 9">Z24</strain>
    </source>
</reference>
<evidence type="ECO:0000256" key="2">
    <source>
        <dbReference type="ARBA" id="ARBA00023136"/>
    </source>
</evidence>
<accession>A0A3A9JTH4</accession>
<feature type="region of interest" description="Disordered" evidence="3">
    <location>
        <begin position="408"/>
        <end position="446"/>
    </location>
</feature>
<dbReference type="Proteomes" id="UP000278036">
    <property type="component" value="Unassembled WGS sequence"/>
</dbReference>
<dbReference type="EMBL" id="RAQU01000165">
    <property type="protein sequence ID" value="RKK02289.1"/>
    <property type="molecule type" value="Genomic_DNA"/>
</dbReference>
<feature type="domain" description="Band 7" evidence="5">
    <location>
        <begin position="41"/>
        <end position="227"/>
    </location>
</feature>
<sequence length="446" mass="47700">MSVTMATPAPRRRNPWWARGAFGLLIVAFLVILLWNRIFITIPPGHVGVLWMRFLGGTITSFHFSEGTKAVFPWDRVYLYPIRLQRIDHTITSLTREGLPLVLETTVTFVIAPSSAPELHISVGPEYAARLIEPLIAASVRERIADSPPEQLYAVAHRAIEDDIAAGLQQKLTAVHVNHGSTGSPLIVISDFSVRSITLPPIVRQSIEEKLAADQAVRRYRFSIDQERLEAQRREIEAQGIRRFQEIVSPAISDSFLRWRGIEATVALSQSPNSKIVVIGNGGSGLPLILDGRGDSAPPAASPPMSDAAPALQPAAPVGAQPSAAPAGAPHAPQPQPDLPSSGDIRVLRQPLTPHNDFTGHSPQEAAIRPGAMAGAPGATEPDSGGALPEPPRGRLLAPSERAAALGGIVGPMSRDMPGFRGGAFDMRPGLPAPRPSRAELDGKAR</sequence>
<evidence type="ECO:0000256" key="1">
    <source>
        <dbReference type="ARBA" id="ARBA00004167"/>
    </source>
</evidence>
<evidence type="ECO:0000313" key="8">
    <source>
        <dbReference type="Proteomes" id="UP000274097"/>
    </source>
</evidence>
<dbReference type="InterPro" id="IPR001107">
    <property type="entry name" value="Band_7"/>
</dbReference>
<protein>
    <submittedName>
        <fullName evidence="6">Prohibitin family protein</fullName>
    </submittedName>
</protein>
<dbReference type="GO" id="GO:0016020">
    <property type="term" value="C:membrane"/>
    <property type="evidence" value="ECO:0007669"/>
    <property type="project" value="UniProtKB-SubCell"/>
</dbReference>
<dbReference type="PANTHER" id="PTHR23222">
    <property type="entry name" value="PROHIBITIN"/>
    <property type="match status" value="1"/>
</dbReference>
<keyword evidence="4" id="KW-0812">Transmembrane</keyword>
<dbReference type="RefSeq" id="WP_120640094.1">
    <property type="nucleotide sequence ID" value="NZ_RAQU01000165.1"/>
</dbReference>
<evidence type="ECO:0000259" key="5">
    <source>
        <dbReference type="Pfam" id="PF01145"/>
    </source>
</evidence>
<dbReference type="InParanoid" id="A0A3A9JTH4"/>
<evidence type="ECO:0000313" key="9">
    <source>
        <dbReference type="Proteomes" id="UP000278036"/>
    </source>
</evidence>
<dbReference type="PANTHER" id="PTHR23222:SF1">
    <property type="entry name" value="PROHIBITIN-2"/>
    <property type="match status" value="1"/>
</dbReference>
<organism evidence="6 9">
    <name type="scientific">Teichococcus wenyumeiae</name>
    <dbReference type="NCBI Taxonomy" id="2478470"/>
    <lineage>
        <taxon>Bacteria</taxon>
        <taxon>Pseudomonadati</taxon>
        <taxon>Pseudomonadota</taxon>
        <taxon>Alphaproteobacteria</taxon>
        <taxon>Acetobacterales</taxon>
        <taxon>Roseomonadaceae</taxon>
        <taxon>Roseomonas</taxon>
    </lineage>
</organism>
<dbReference type="Proteomes" id="UP000274097">
    <property type="component" value="Unassembled WGS sequence"/>
</dbReference>